<feature type="non-terminal residue" evidence="1">
    <location>
        <position position="171"/>
    </location>
</feature>
<protein>
    <submittedName>
        <fullName evidence="1">5561_t:CDS:1</fullName>
    </submittedName>
</protein>
<evidence type="ECO:0000313" key="1">
    <source>
        <dbReference type="EMBL" id="CAG8847323.1"/>
    </source>
</evidence>
<keyword evidence="2" id="KW-1185">Reference proteome</keyword>
<accession>A0ACA9STB5</accession>
<organism evidence="1 2">
    <name type="scientific">Racocetra persica</name>
    <dbReference type="NCBI Taxonomy" id="160502"/>
    <lineage>
        <taxon>Eukaryota</taxon>
        <taxon>Fungi</taxon>
        <taxon>Fungi incertae sedis</taxon>
        <taxon>Mucoromycota</taxon>
        <taxon>Glomeromycotina</taxon>
        <taxon>Glomeromycetes</taxon>
        <taxon>Diversisporales</taxon>
        <taxon>Gigasporaceae</taxon>
        <taxon>Racocetra</taxon>
    </lineage>
</organism>
<gene>
    <name evidence="1" type="ORF">RPERSI_LOCUS34577</name>
</gene>
<dbReference type="EMBL" id="CAJVQC010155392">
    <property type="protein sequence ID" value="CAG8847323.1"/>
    <property type="molecule type" value="Genomic_DNA"/>
</dbReference>
<sequence length="171" mass="19917">LQNPNQNNEKENVDPTSKELEKKKKRKKTELEVLSNIPPSIHYPKLDKSTSTTKASTARTPFPVMSWTSFIEEVRSHQFNNTHRRYPPPLFKKYNKTYDISNEEDVRCALKNNILDNLNIITSSQQPVEVYKRISKEDNVSGGPDFIYKRVGRLLLEVEVKTLWVLNIKDN</sequence>
<reference evidence="1" key="1">
    <citation type="submission" date="2021-06" db="EMBL/GenBank/DDBJ databases">
        <authorList>
            <person name="Kallberg Y."/>
            <person name="Tangrot J."/>
            <person name="Rosling A."/>
        </authorList>
    </citation>
    <scope>NUCLEOTIDE SEQUENCE</scope>
    <source>
        <strain evidence="1">MA461A</strain>
    </source>
</reference>
<feature type="non-terminal residue" evidence="1">
    <location>
        <position position="1"/>
    </location>
</feature>
<comment type="caution">
    <text evidence="1">The sequence shown here is derived from an EMBL/GenBank/DDBJ whole genome shotgun (WGS) entry which is preliminary data.</text>
</comment>
<evidence type="ECO:0000313" key="2">
    <source>
        <dbReference type="Proteomes" id="UP000789920"/>
    </source>
</evidence>
<proteinExistence type="predicted"/>
<name>A0ACA9STB5_9GLOM</name>
<dbReference type="Proteomes" id="UP000789920">
    <property type="component" value="Unassembled WGS sequence"/>
</dbReference>